<dbReference type="Proteomes" id="UP001303373">
    <property type="component" value="Chromosome 14"/>
</dbReference>
<organism evidence="2 3">
    <name type="scientific">Acrodontium crateriforme</name>
    <dbReference type="NCBI Taxonomy" id="150365"/>
    <lineage>
        <taxon>Eukaryota</taxon>
        <taxon>Fungi</taxon>
        <taxon>Dikarya</taxon>
        <taxon>Ascomycota</taxon>
        <taxon>Pezizomycotina</taxon>
        <taxon>Dothideomycetes</taxon>
        <taxon>Dothideomycetidae</taxon>
        <taxon>Mycosphaerellales</taxon>
        <taxon>Teratosphaeriaceae</taxon>
        <taxon>Acrodontium</taxon>
    </lineage>
</organism>
<gene>
    <name evidence="2" type="ORF">R9X50_00783500</name>
</gene>
<name>A0AAQ3MCB9_9PEZI</name>
<reference evidence="2 3" key="1">
    <citation type="submission" date="2023-11" db="EMBL/GenBank/DDBJ databases">
        <title>An acidophilic fungus is an integral part of prey digestion in a carnivorous sundew plant.</title>
        <authorList>
            <person name="Tsai I.J."/>
        </authorList>
    </citation>
    <scope>NUCLEOTIDE SEQUENCE [LARGE SCALE GENOMIC DNA]</scope>
    <source>
        <strain evidence="2">169a</strain>
    </source>
</reference>
<protein>
    <recommendedName>
        <fullName evidence="4">F-box domain-containing protein</fullName>
    </recommendedName>
</protein>
<evidence type="ECO:0000256" key="1">
    <source>
        <dbReference type="SAM" id="MobiDB-lite"/>
    </source>
</evidence>
<dbReference type="InterPro" id="IPR032675">
    <property type="entry name" value="LRR_dom_sf"/>
</dbReference>
<dbReference type="EMBL" id="CP138593">
    <property type="protein sequence ID" value="WPH04938.1"/>
    <property type="molecule type" value="Genomic_DNA"/>
</dbReference>
<dbReference type="SUPFAM" id="SSF52047">
    <property type="entry name" value="RNI-like"/>
    <property type="match status" value="1"/>
</dbReference>
<evidence type="ECO:0008006" key="4">
    <source>
        <dbReference type="Google" id="ProtNLM"/>
    </source>
</evidence>
<proteinExistence type="predicted"/>
<feature type="compositionally biased region" description="Basic and acidic residues" evidence="1">
    <location>
        <begin position="8"/>
        <end position="26"/>
    </location>
</feature>
<dbReference type="AlphaFoldDB" id="A0AAQ3MCB9"/>
<evidence type="ECO:0000313" key="2">
    <source>
        <dbReference type="EMBL" id="WPH04938.1"/>
    </source>
</evidence>
<feature type="region of interest" description="Disordered" evidence="1">
    <location>
        <begin position="1"/>
        <end position="59"/>
    </location>
</feature>
<keyword evidence="3" id="KW-1185">Reference proteome</keyword>
<sequence>MAPRRSARVQDQEGRELTFVKVEEPSRALNPSKKRRAPATQTVSGRKKSAKVATETTDKCPTQFPSGGDLLSSLPTELLELIIDNIEDKSTMGKLTRTCKTYYNVFMPLLHKRLAVAAMYHAHIQKLIPTIEPYLTIAQKRQLKKEGTYKGQQEQYSSHLDANTMPACSSYVRQMIIGHSDPGRKHQYIVYRYIEELLKNLRNLEIVETCLLTESMAESIASLKTLKALRLISTGEEVKTEPMRLLSEVKDLKHLNVEASGTTSGRIVETMLLNSALTLRSLVLRIDSHDTGFLHDWEQKLSTHDRIPKSNHTLPILNSLTLTSCPMDAASIQGLQEAINLIKLRELNVGSFREGGDLLFQHLKTLTAAAQDNGTSINLRKLFLDMSFNRPWYQQRGSETMLIEAQCDFLSSFNTLTALHIQNYGLYSDTITTNPGLSNALTQGILKHSNLKSLIISCNSICGGEVFPLVPATTVAAIIDNLSELEDLRIAIEPAEVNDIGSILSRAKALKSFEIVWCQVVWNPGFQSDDRRGHVLTAIIHPFLSRDESNGNVSFIWEDHFKLNRVTVGNQSWELGSKLGKHKKGMKKMKKMTSDDGRREVYYRDVTGVNPIRVHVGFDYNFGWVEKVAKDMA</sequence>
<accession>A0AAQ3MCB9</accession>
<evidence type="ECO:0000313" key="3">
    <source>
        <dbReference type="Proteomes" id="UP001303373"/>
    </source>
</evidence>
<dbReference type="Gene3D" id="3.80.10.10">
    <property type="entry name" value="Ribonuclease Inhibitor"/>
    <property type="match status" value="1"/>
</dbReference>